<sequence length="341" mass="38877">MSFFHIVDKEEKKFDIINKKGKNHMKKNSNKKFWYFVGIGTLLIILMMIVSSIMQVGEHLKSVHEYAPYIFYGLSFLLVYFLIIRPVVIILFSPSFSIGTTLDKNPKREHKVYKKVAKRILEQEDLPEGMKKNLEDSMHDPYELRDALNNVYNKHLKKKLNKVIRQHAKTVMVSTAISQNGRLDFITVVVVNIKMIKEIVVLCGFRPSYRNLAKLVINVFVTALIAEGLENINLNDIIPTSTMKMLGEIPLIRPIMSSVIEGVSNALLTLRIGIVTRKYLFDDAPDLTKEKIRYGALIEAAKHLPIVIADGLFLFPKTIMNMFKSKEPKLEALDGGANPTE</sequence>
<evidence type="ECO:0000256" key="3">
    <source>
        <dbReference type="ARBA" id="ARBA00022989"/>
    </source>
</evidence>
<dbReference type="AlphaFoldDB" id="A0A553IJ27"/>
<accession>A0A553IJ27</accession>
<keyword evidence="4 5" id="KW-0472">Membrane</keyword>
<dbReference type="GO" id="GO:0016020">
    <property type="term" value="C:membrane"/>
    <property type="evidence" value="ECO:0007669"/>
    <property type="project" value="UniProtKB-SubCell"/>
</dbReference>
<feature type="transmembrane region" description="Helical" evidence="5">
    <location>
        <begin position="33"/>
        <end position="57"/>
    </location>
</feature>
<evidence type="ECO:0000256" key="5">
    <source>
        <dbReference type="SAM" id="Phobius"/>
    </source>
</evidence>
<evidence type="ECO:0000256" key="4">
    <source>
        <dbReference type="ARBA" id="ARBA00023136"/>
    </source>
</evidence>
<gene>
    <name evidence="6" type="ORF">FNV44_03835</name>
</gene>
<protein>
    <submittedName>
        <fullName evidence="6">DUF697 domain-containing protein</fullName>
    </submittedName>
</protein>
<feature type="transmembrane region" description="Helical" evidence="5">
    <location>
        <begin position="69"/>
        <end position="92"/>
    </location>
</feature>
<dbReference type="Pfam" id="PF05128">
    <property type="entry name" value="DUF697"/>
    <property type="match status" value="1"/>
</dbReference>
<evidence type="ECO:0000256" key="1">
    <source>
        <dbReference type="ARBA" id="ARBA00004141"/>
    </source>
</evidence>
<dbReference type="InterPro" id="IPR021147">
    <property type="entry name" value="DUF697"/>
</dbReference>
<keyword evidence="2 5" id="KW-0812">Transmembrane</keyword>
<evidence type="ECO:0000256" key="2">
    <source>
        <dbReference type="ARBA" id="ARBA00022692"/>
    </source>
</evidence>
<evidence type="ECO:0000313" key="7">
    <source>
        <dbReference type="Proteomes" id="UP000315938"/>
    </source>
</evidence>
<reference evidence="6 7" key="1">
    <citation type="submission" date="2019-07" db="EMBL/GenBank/DDBJ databases">
        <title>Genome sequence of Acholeplasma laidlawii strain with increased resistance to erythromycin.</title>
        <authorList>
            <person name="Medvedeva E.S."/>
            <person name="Baranova N.B."/>
            <person name="Siniagina M.N."/>
            <person name="Mouzykantov A."/>
            <person name="Chernova O.A."/>
            <person name="Chernov V.M."/>
        </authorList>
    </citation>
    <scope>NUCLEOTIDE SEQUENCE [LARGE SCALE GENOMIC DNA]</scope>
    <source>
        <strain evidence="6 7">PG8REry</strain>
    </source>
</reference>
<dbReference type="RefSeq" id="WP_041633764.1">
    <property type="nucleotide sequence ID" value="NZ_JACAOF010000001.1"/>
</dbReference>
<comment type="subcellular location">
    <subcellularLocation>
        <location evidence="1">Membrane</location>
        <topology evidence="1">Multi-pass membrane protein</topology>
    </subcellularLocation>
</comment>
<organism evidence="6 7">
    <name type="scientific">Acholeplasma laidlawii</name>
    <dbReference type="NCBI Taxonomy" id="2148"/>
    <lineage>
        <taxon>Bacteria</taxon>
        <taxon>Bacillati</taxon>
        <taxon>Mycoplasmatota</taxon>
        <taxon>Mollicutes</taxon>
        <taxon>Acholeplasmatales</taxon>
        <taxon>Acholeplasmataceae</taxon>
        <taxon>Acholeplasma</taxon>
    </lineage>
</organism>
<evidence type="ECO:0000313" key="6">
    <source>
        <dbReference type="EMBL" id="TRY00186.1"/>
    </source>
</evidence>
<comment type="caution">
    <text evidence="6">The sequence shown here is derived from an EMBL/GenBank/DDBJ whole genome shotgun (WGS) entry which is preliminary data.</text>
</comment>
<proteinExistence type="predicted"/>
<dbReference type="Proteomes" id="UP000315938">
    <property type="component" value="Unassembled WGS sequence"/>
</dbReference>
<dbReference type="EMBL" id="VKID01000001">
    <property type="protein sequence ID" value="TRY00186.1"/>
    <property type="molecule type" value="Genomic_DNA"/>
</dbReference>
<keyword evidence="3 5" id="KW-1133">Transmembrane helix</keyword>
<name>A0A553IJ27_ACHLA</name>